<dbReference type="SUPFAM" id="SSF51905">
    <property type="entry name" value="FAD/NAD(P)-binding domain"/>
    <property type="match status" value="1"/>
</dbReference>
<dbReference type="GeneID" id="54574937"/>
<dbReference type="Proteomes" id="UP000800094">
    <property type="component" value="Unassembled WGS sequence"/>
</dbReference>
<keyword evidence="6" id="KW-0560">Oxidoreductase</keyword>
<dbReference type="InterPro" id="IPR036188">
    <property type="entry name" value="FAD/NAD-bd_sf"/>
</dbReference>
<keyword evidence="3" id="KW-0285">Flavoprotein</keyword>
<dbReference type="GO" id="GO:0001735">
    <property type="term" value="F:prenylcysteine oxidase activity"/>
    <property type="evidence" value="ECO:0007669"/>
    <property type="project" value="InterPro"/>
</dbReference>
<dbReference type="Pfam" id="PF13450">
    <property type="entry name" value="NAD_binding_8"/>
    <property type="match status" value="1"/>
</dbReference>
<feature type="domain" description="Prenylcysteine lyase" evidence="8">
    <location>
        <begin position="167"/>
        <end position="519"/>
    </location>
</feature>
<reference evidence="9" key="1">
    <citation type="journal article" date="2020" name="Stud. Mycol.">
        <title>101 Dothideomycetes genomes: a test case for predicting lifestyles and emergence of pathogens.</title>
        <authorList>
            <person name="Haridas S."/>
            <person name="Albert R."/>
            <person name="Binder M."/>
            <person name="Bloem J."/>
            <person name="Labutti K."/>
            <person name="Salamov A."/>
            <person name="Andreopoulos B."/>
            <person name="Baker S."/>
            <person name="Barry K."/>
            <person name="Bills G."/>
            <person name="Bluhm B."/>
            <person name="Cannon C."/>
            <person name="Castanera R."/>
            <person name="Culley D."/>
            <person name="Daum C."/>
            <person name="Ezra D."/>
            <person name="Gonzalez J."/>
            <person name="Henrissat B."/>
            <person name="Kuo A."/>
            <person name="Liang C."/>
            <person name="Lipzen A."/>
            <person name="Lutzoni F."/>
            <person name="Magnuson J."/>
            <person name="Mondo S."/>
            <person name="Nolan M."/>
            <person name="Ohm R."/>
            <person name="Pangilinan J."/>
            <person name="Park H.-J."/>
            <person name="Ramirez L."/>
            <person name="Alfaro M."/>
            <person name="Sun H."/>
            <person name="Tritt A."/>
            <person name="Yoshinaga Y."/>
            <person name="Zwiers L.-H."/>
            <person name="Turgeon B."/>
            <person name="Goodwin S."/>
            <person name="Spatafora J."/>
            <person name="Crous P."/>
            <person name="Grigoriev I."/>
        </authorList>
    </citation>
    <scope>NUCLEOTIDE SEQUENCE</scope>
    <source>
        <strain evidence="9">CBS 122368</strain>
    </source>
</reference>
<dbReference type="PANTHER" id="PTHR15944:SF0">
    <property type="entry name" value="PRENYLCYSTEINE LYASE DOMAIN-CONTAINING PROTEIN"/>
    <property type="match status" value="1"/>
</dbReference>
<proteinExistence type="inferred from homology"/>
<evidence type="ECO:0000256" key="5">
    <source>
        <dbReference type="ARBA" id="ARBA00022827"/>
    </source>
</evidence>
<keyword evidence="5" id="KW-0274">FAD</keyword>
<accession>A0A6A6IJK8</accession>
<protein>
    <submittedName>
        <fullName evidence="9">FAD/NAD(P)-binding domain-containing protein</fullName>
    </submittedName>
</protein>
<dbReference type="PANTHER" id="PTHR15944">
    <property type="entry name" value="FARNESYLCYSTEINE LYASE"/>
    <property type="match status" value="1"/>
</dbReference>
<dbReference type="Pfam" id="PF07156">
    <property type="entry name" value="Prenylcys_lyase"/>
    <property type="match status" value="1"/>
</dbReference>
<keyword evidence="10" id="KW-1185">Reference proteome</keyword>
<dbReference type="EMBL" id="ML987194">
    <property type="protein sequence ID" value="KAF2249750.1"/>
    <property type="molecule type" value="Genomic_DNA"/>
</dbReference>
<keyword evidence="4" id="KW-0732">Signal</keyword>
<evidence type="ECO:0000256" key="1">
    <source>
        <dbReference type="ARBA" id="ARBA00001974"/>
    </source>
</evidence>
<sequence length="536" mass="60584">MRPVYIRAFVAFALTTNVPGHFESHQHPLRPPHRPITIAEPKRVAIIGAGIAGASVAYQLHNEYTHLVPMEVVVFEADEQIGGLVNSTPLDGGTHGVYRFVETGATIFRGDDSCMQTAVDNAGLRRKVAEVPRRYTSVPAGVWDGESIILKRKGDLKARTRREQIRDIWYYGLSVRRLHAIVDDKLSRFRELYSENSYTDGDLLAAIRRVGLEEESKTPATQYLSDHRISSSYIHDIVEPTVRKLFGHDINELNAFSVLIAMDLSPAFELISRPRGMAELVLRLLRLSEAQLQLRTRVASITRSSHDRFQLKLSDSSRNEEKEDDQEFDIVIIAAHLRRAALGFDFGSFSNGESLPAFVERHVTYFTTPLNIRLAPAVFNVSTSDDIPDVIYTAAQRKTRVFSLESSFAPTVLEGDVVYGETLYKITSPETIPDAFIAELLGHPLRPLAEIGVKWVHRRVWPLASPLNVDGPHLDNIELTNGLFYTGVAEELLPTMEMNCRLGVKVASMIFQRLRPRQNEMYPFLFERFERRMEAQ</sequence>
<dbReference type="Gene3D" id="3.50.50.60">
    <property type="entry name" value="FAD/NAD(P)-binding domain"/>
    <property type="match status" value="1"/>
</dbReference>
<evidence type="ECO:0000313" key="10">
    <source>
        <dbReference type="Proteomes" id="UP000800094"/>
    </source>
</evidence>
<evidence type="ECO:0000256" key="6">
    <source>
        <dbReference type="ARBA" id="ARBA00023002"/>
    </source>
</evidence>
<organism evidence="9 10">
    <name type="scientific">Trematosphaeria pertusa</name>
    <dbReference type="NCBI Taxonomy" id="390896"/>
    <lineage>
        <taxon>Eukaryota</taxon>
        <taxon>Fungi</taxon>
        <taxon>Dikarya</taxon>
        <taxon>Ascomycota</taxon>
        <taxon>Pezizomycotina</taxon>
        <taxon>Dothideomycetes</taxon>
        <taxon>Pleosporomycetidae</taxon>
        <taxon>Pleosporales</taxon>
        <taxon>Massarineae</taxon>
        <taxon>Trematosphaeriaceae</taxon>
        <taxon>Trematosphaeria</taxon>
    </lineage>
</organism>
<keyword evidence="7" id="KW-0325">Glycoprotein</keyword>
<comment type="cofactor">
    <cofactor evidence="1">
        <name>FAD</name>
        <dbReference type="ChEBI" id="CHEBI:57692"/>
    </cofactor>
</comment>
<dbReference type="GO" id="GO:0030328">
    <property type="term" value="P:prenylcysteine catabolic process"/>
    <property type="evidence" value="ECO:0007669"/>
    <property type="project" value="InterPro"/>
</dbReference>
<dbReference type="InterPro" id="IPR010795">
    <property type="entry name" value="Prenylcys_lyase"/>
</dbReference>
<evidence type="ECO:0000313" key="9">
    <source>
        <dbReference type="EMBL" id="KAF2249750.1"/>
    </source>
</evidence>
<evidence type="ECO:0000256" key="3">
    <source>
        <dbReference type="ARBA" id="ARBA00022630"/>
    </source>
</evidence>
<evidence type="ECO:0000256" key="4">
    <source>
        <dbReference type="ARBA" id="ARBA00022729"/>
    </source>
</evidence>
<dbReference type="OrthoDB" id="437369at2759"/>
<dbReference type="GO" id="GO:0030327">
    <property type="term" value="P:prenylated protein catabolic process"/>
    <property type="evidence" value="ECO:0007669"/>
    <property type="project" value="TreeGrafter"/>
</dbReference>
<evidence type="ECO:0000259" key="8">
    <source>
        <dbReference type="Pfam" id="PF07156"/>
    </source>
</evidence>
<dbReference type="RefSeq" id="XP_033684754.1">
    <property type="nucleotide sequence ID" value="XM_033821607.1"/>
</dbReference>
<comment type="similarity">
    <text evidence="2">Belongs to the prenylcysteine oxidase family.</text>
</comment>
<gene>
    <name evidence="9" type="ORF">BU26DRAFT_289068</name>
</gene>
<name>A0A6A6IJK8_9PLEO</name>
<dbReference type="InterPro" id="IPR017046">
    <property type="entry name" value="Prenylcysteine_Oxase1"/>
</dbReference>
<evidence type="ECO:0000256" key="2">
    <source>
        <dbReference type="ARBA" id="ARBA00009967"/>
    </source>
</evidence>
<evidence type="ECO:0000256" key="7">
    <source>
        <dbReference type="ARBA" id="ARBA00023180"/>
    </source>
</evidence>
<dbReference type="AlphaFoldDB" id="A0A6A6IJK8"/>